<reference evidence="3 4" key="1">
    <citation type="submission" date="2019-03" db="EMBL/GenBank/DDBJ databases">
        <title>Root nodule microbial communities of legume samples collected from USA, Mexico and Botswana.</title>
        <authorList>
            <person name="Hirsch A."/>
        </authorList>
    </citation>
    <scope>NUCLEOTIDE SEQUENCE [LARGE SCALE GENOMIC DNA]</scope>
    <source>
        <strain evidence="3 4">55</strain>
    </source>
</reference>
<evidence type="ECO:0000256" key="1">
    <source>
        <dbReference type="SAM" id="MobiDB-lite"/>
    </source>
</evidence>
<accession>A0A4R3ZT66</accession>
<keyword evidence="2" id="KW-1133">Transmembrane helix</keyword>
<sequence length="92" mass="9432">MRTVAGMTDGAGVRSAAEFGVALAAVLIVVALGGMAVVYGEADDSPGLQGIGVLMVIAAVVWALRWRTSGGRGRRAVADAGDELRPRGDEHR</sequence>
<feature type="region of interest" description="Disordered" evidence="1">
    <location>
        <begin position="71"/>
        <end position="92"/>
    </location>
</feature>
<keyword evidence="2" id="KW-0812">Transmembrane</keyword>
<proteinExistence type="predicted"/>
<feature type="transmembrane region" description="Helical" evidence="2">
    <location>
        <begin position="46"/>
        <end position="64"/>
    </location>
</feature>
<organism evidence="3 4">
    <name type="scientific">Dietzia cinnamea</name>
    <dbReference type="NCBI Taxonomy" id="321318"/>
    <lineage>
        <taxon>Bacteria</taxon>
        <taxon>Bacillati</taxon>
        <taxon>Actinomycetota</taxon>
        <taxon>Actinomycetes</taxon>
        <taxon>Mycobacteriales</taxon>
        <taxon>Dietziaceae</taxon>
        <taxon>Dietzia</taxon>
    </lineage>
</organism>
<protein>
    <submittedName>
        <fullName evidence="3">Uncharacterized protein</fullName>
    </submittedName>
</protein>
<dbReference type="AlphaFoldDB" id="A0A4R3ZT66"/>
<dbReference type="EMBL" id="SMCX01000012">
    <property type="protein sequence ID" value="TCW23501.1"/>
    <property type="molecule type" value="Genomic_DNA"/>
</dbReference>
<keyword evidence="2" id="KW-0472">Membrane</keyword>
<feature type="transmembrane region" description="Helical" evidence="2">
    <location>
        <begin position="21"/>
        <end position="40"/>
    </location>
</feature>
<evidence type="ECO:0000313" key="4">
    <source>
        <dbReference type="Proteomes" id="UP000295805"/>
    </source>
</evidence>
<dbReference type="GeneID" id="89531763"/>
<evidence type="ECO:0000313" key="3">
    <source>
        <dbReference type="EMBL" id="TCW23501.1"/>
    </source>
</evidence>
<feature type="compositionally biased region" description="Basic and acidic residues" evidence="1">
    <location>
        <begin position="82"/>
        <end position="92"/>
    </location>
</feature>
<gene>
    <name evidence="3" type="ORF">EDD19_11262</name>
</gene>
<name>A0A4R3ZT66_9ACTN</name>
<comment type="caution">
    <text evidence="3">The sequence shown here is derived from an EMBL/GenBank/DDBJ whole genome shotgun (WGS) entry which is preliminary data.</text>
</comment>
<dbReference type="RefSeq" id="WP_131885876.1">
    <property type="nucleotide sequence ID" value="NZ_CP143053.1"/>
</dbReference>
<evidence type="ECO:0000256" key="2">
    <source>
        <dbReference type="SAM" id="Phobius"/>
    </source>
</evidence>
<dbReference type="Proteomes" id="UP000295805">
    <property type="component" value="Unassembled WGS sequence"/>
</dbReference>